<reference evidence="2 3" key="1">
    <citation type="submission" date="2017-05" db="EMBL/GenBank/DDBJ databases">
        <title>Vagococcus spp. assemblies.</title>
        <authorList>
            <person name="Gulvik C.A."/>
        </authorList>
    </citation>
    <scope>NUCLEOTIDE SEQUENCE [LARGE SCALE GENOMIC DNA]</scope>
    <source>
        <strain evidence="2 3">NCFB 2777</strain>
    </source>
</reference>
<feature type="transmembrane region" description="Helical" evidence="1">
    <location>
        <begin position="37"/>
        <end position="60"/>
    </location>
</feature>
<accession>A0A429ZQW2</accession>
<evidence type="ECO:0000313" key="2">
    <source>
        <dbReference type="EMBL" id="RST96114.1"/>
    </source>
</evidence>
<comment type="caution">
    <text evidence="2">The sequence shown here is derived from an EMBL/GenBank/DDBJ whole genome shotgun (WGS) entry which is preliminary data.</text>
</comment>
<evidence type="ECO:0000256" key="1">
    <source>
        <dbReference type="SAM" id="Phobius"/>
    </source>
</evidence>
<keyword evidence="1" id="KW-0472">Membrane</keyword>
<gene>
    <name evidence="2" type="ORF">CBF35_06870</name>
</gene>
<proteinExistence type="predicted"/>
<dbReference type="AlphaFoldDB" id="A0A429ZQW2"/>
<keyword evidence="1" id="KW-0812">Transmembrane</keyword>
<keyword evidence="1" id="KW-1133">Transmembrane helix</keyword>
<feature type="transmembrane region" description="Helical" evidence="1">
    <location>
        <begin position="7"/>
        <end position="25"/>
    </location>
</feature>
<dbReference type="EMBL" id="NGJU01000008">
    <property type="protein sequence ID" value="RST96114.1"/>
    <property type="molecule type" value="Genomic_DNA"/>
</dbReference>
<dbReference type="Proteomes" id="UP000287239">
    <property type="component" value="Unassembled WGS sequence"/>
</dbReference>
<dbReference type="RefSeq" id="WP_126779435.1">
    <property type="nucleotide sequence ID" value="NZ_CP177121.1"/>
</dbReference>
<feature type="transmembrane region" description="Helical" evidence="1">
    <location>
        <begin position="94"/>
        <end position="114"/>
    </location>
</feature>
<organism evidence="2 3">
    <name type="scientific">Vagococcus salmoninarum</name>
    <dbReference type="NCBI Taxonomy" id="2739"/>
    <lineage>
        <taxon>Bacteria</taxon>
        <taxon>Bacillati</taxon>
        <taxon>Bacillota</taxon>
        <taxon>Bacilli</taxon>
        <taxon>Lactobacillales</taxon>
        <taxon>Enterococcaceae</taxon>
        <taxon>Vagococcus</taxon>
    </lineage>
</organism>
<protein>
    <submittedName>
        <fullName evidence="2">Uncharacterized protein</fullName>
    </submittedName>
</protein>
<dbReference type="GeneID" id="98568087"/>
<dbReference type="OrthoDB" id="2157555at2"/>
<keyword evidence="3" id="KW-1185">Reference proteome</keyword>
<name>A0A429ZQW2_9ENTE</name>
<evidence type="ECO:0000313" key="3">
    <source>
        <dbReference type="Proteomes" id="UP000287239"/>
    </source>
</evidence>
<sequence>MTLIKKFSASVLAITSITLLYLLLFKKELTILSVSNSFFMIGIVFLMIAAFIGIFISGFFDNFQANLKAALARRKSNEPKDYVKTSEIFSKQPIYWLSVAAFYLIIAVLLLFFIP</sequence>